<reference evidence="4" key="1">
    <citation type="submission" date="2023-07" db="EMBL/GenBank/DDBJ databases">
        <authorList>
            <person name="Kim M.K."/>
        </authorList>
    </citation>
    <scope>NUCLEOTIDE SEQUENCE</scope>
    <source>
        <strain evidence="4">M29</strain>
    </source>
</reference>
<proteinExistence type="predicted"/>
<evidence type="ECO:0000259" key="3">
    <source>
        <dbReference type="Pfam" id="PF18962"/>
    </source>
</evidence>
<dbReference type="Pfam" id="PF14240">
    <property type="entry name" value="YHYH"/>
    <property type="match status" value="1"/>
</dbReference>
<sequence length="412" mass="43713">MPRYRYALLLSLLLALPGLARAQVTPNVSSWVVNTTGATGFGGIPSNVQRVQYSAGNVYVTCTGVPSYTIGPWPGNPNTTTNQNFVFKITRTPTPNTATPTATPLGHTGVWSNGVSIFNAKDGMSYNNAGVWNQNAIVVEGPSFDSCLGHPAPNGEYHHHLNPRCLYNDRDSTRHSPIIGFAFDGYPIYGAYGYANTNGTGAIKSMRTSFRLRNITTRTTLPDGSAAPSAGPAINAAKPLGYYIEDFEYVAGRGDLDSHNGRFCITPEYPAGTYAYFVTINSQYAGGYPYTPGPTYYGVIPAGATGPQSGHAVVNEPVTTYVVTANFVAASLQVSVFPNPVSDRLTVAPEGGVANDLRARLFNTLGQPVGAALELHPSVPTEFEVSDLAAGVYFLKVEGAGVSATQKVVVTH</sequence>
<feature type="domain" description="YHYH" evidence="2">
    <location>
        <begin position="87"/>
        <end position="284"/>
    </location>
</feature>
<dbReference type="EMBL" id="JAUQSX010000017">
    <property type="protein sequence ID" value="MDO7849402.1"/>
    <property type="molecule type" value="Genomic_DNA"/>
</dbReference>
<accession>A0ABT9AHQ4</accession>
<dbReference type="Pfam" id="PF18962">
    <property type="entry name" value="Por_Secre_tail"/>
    <property type="match status" value="1"/>
</dbReference>
<feature type="domain" description="Secretion system C-terminal sorting" evidence="3">
    <location>
        <begin position="336"/>
        <end position="410"/>
    </location>
</feature>
<dbReference type="Proteomes" id="UP001167796">
    <property type="component" value="Unassembled WGS sequence"/>
</dbReference>
<evidence type="ECO:0000313" key="5">
    <source>
        <dbReference type="Proteomes" id="UP001167796"/>
    </source>
</evidence>
<dbReference type="InterPro" id="IPR025924">
    <property type="entry name" value="YHYH_dom"/>
</dbReference>
<name>A0ABT9AHQ4_9BACT</name>
<organism evidence="4 5">
    <name type="scientific">Hymenobacter mellowenesis</name>
    <dbReference type="NCBI Taxonomy" id="3063995"/>
    <lineage>
        <taxon>Bacteria</taxon>
        <taxon>Pseudomonadati</taxon>
        <taxon>Bacteroidota</taxon>
        <taxon>Cytophagia</taxon>
        <taxon>Cytophagales</taxon>
        <taxon>Hymenobacteraceae</taxon>
        <taxon>Hymenobacter</taxon>
    </lineage>
</organism>
<evidence type="ECO:0000256" key="1">
    <source>
        <dbReference type="SAM" id="SignalP"/>
    </source>
</evidence>
<feature type="signal peptide" evidence="1">
    <location>
        <begin position="1"/>
        <end position="22"/>
    </location>
</feature>
<comment type="caution">
    <text evidence="4">The sequence shown here is derived from an EMBL/GenBank/DDBJ whole genome shotgun (WGS) entry which is preliminary data.</text>
</comment>
<feature type="chain" id="PRO_5045211698" evidence="1">
    <location>
        <begin position="23"/>
        <end position="412"/>
    </location>
</feature>
<dbReference type="InterPro" id="IPR026444">
    <property type="entry name" value="Secre_tail"/>
</dbReference>
<evidence type="ECO:0000313" key="4">
    <source>
        <dbReference type="EMBL" id="MDO7849402.1"/>
    </source>
</evidence>
<dbReference type="NCBIfam" id="TIGR04183">
    <property type="entry name" value="Por_Secre_tail"/>
    <property type="match status" value="1"/>
</dbReference>
<keyword evidence="5" id="KW-1185">Reference proteome</keyword>
<gene>
    <name evidence="4" type="ORF">Q5H92_23765</name>
</gene>
<protein>
    <submittedName>
        <fullName evidence="4">YHYH protein</fullName>
    </submittedName>
</protein>
<evidence type="ECO:0000259" key="2">
    <source>
        <dbReference type="Pfam" id="PF14240"/>
    </source>
</evidence>
<keyword evidence="1" id="KW-0732">Signal</keyword>
<dbReference type="RefSeq" id="WP_305014070.1">
    <property type="nucleotide sequence ID" value="NZ_JAUQSX010000017.1"/>
</dbReference>